<feature type="non-terminal residue" evidence="2">
    <location>
        <position position="435"/>
    </location>
</feature>
<dbReference type="Proteomes" id="UP000886653">
    <property type="component" value="Unassembled WGS sequence"/>
</dbReference>
<evidence type="ECO:0000256" key="1">
    <source>
        <dbReference type="SAM" id="MobiDB-lite"/>
    </source>
</evidence>
<organism evidence="2 3">
    <name type="scientific">Cronartium quercuum f. sp. fusiforme G11</name>
    <dbReference type="NCBI Taxonomy" id="708437"/>
    <lineage>
        <taxon>Eukaryota</taxon>
        <taxon>Fungi</taxon>
        <taxon>Dikarya</taxon>
        <taxon>Basidiomycota</taxon>
        <taxon>Pucciniomycotina</taxon>
        <taxon>Pucciniomycetes</taxon>
        <taxon>Pucciniales</taxon>
        <taxon>Coleosporiaceae</taxon>
        <taxon>Cronartium</taxon>
    </lineage>
</organism>
<feature type="region of interest" description="Disordered" evidence="1">
    <location>
        <begin position="1"/>
        <end position="60"/>
    </location>
</feature>
<dbReference type="OrthoDB" id="2506864at2759"/>
<sequence length="435" mass="49164">TSSGKDTPSTSAKKAASAPKSMPHNSRSPPVNPYSTPSAQKASKIVSTSNKVTTPTPSPIRKRAPLQLLVDDTPKDFKQMKDALYVHVKTMWGLFKPDDVPAPPDESLLKEFYSCFTNEKQIDDYVEDPRSPNLIAQNDILTLRAALAGGDKLGRSMGRLDEVYVLYIHAALAKVGIRVWGPDLCTTHDSLYNSACRITALASFRQLCGVGAYDHMNVNLKYVNNLTLLVPAYNHYVHFVLANKFKTEMKEQGRVKLNNEKRSAQKARERLRDARVEYLLRHRHNIPPRYLRMAQNILAHSDDEDIPGKNASAIKTLTYRGRNASKFWCRVDIERIKEAQVSGKQIRAKVRKLPKVPIISTFTKAPIDFPIDFYDPTWFNNLQPSQKHLVANENQVAFLPDASKSLLPVRHPDEKLGDRAFTAKYLDVLREPYEI</sequence>
<comment type="caution">
    <text evidence="2">The sequence shown here is derived from an EMBL/GenBank/DDBJ whole genome shotgun (WGS) entry which is preliminary data.</text>
</comment>
<evidence type="ECO:0000313" key="3">
    <source>
        <dbReference type="Proteomes" id="UP000886653"/>
    </source>
</evidence>
<accession>A0A9P6N4Q7</accession>
<gene>
    <name evidence="2" type="ORF">CROQUDRAFT_31849</name>
</gene>
<reference evidence="2" key="1">
    <citation type="submission" date="2013-11" db="EMBL/GenBank/DDBJ databases">
        <title>Genome sequence of the fusiform rust pathogen reveals effectors for host alternation and coevolution with pine.</title>
        <authorList>
            <consortium name="DOE Joint Genome Institute"/>
            <person name="Smith K."/>
            <person name="Pendleton A."/>
            <person name="Kubisiak T."/>
            <person name="Anderson C."/>
            <person name="Salamov A."/>
            <person name="Aerts A."/>
            <person name="Riley R."/>
            <person name="Clum A."/>
            <person name="Lindquist E."/>
            <person name="Ence D."/>
            <person name="Campbell M."/>
            <person name="Kronenberg Z."/>
            <person name="Feau N."/>
            <person name="Dhillon B."/>
            <person name="Hamelin R."/>
            <person name="Burleigh J."/>
            <person name="Smith J."/>
            <person name="Yandell M."/>
            <person name="Nelson C."/>
            <person name="Grigoriev I."/>
            <person name="Davis J."/>
        </authorList>
    </citation>
    <scope>NUCLEOTIDE SEQUENCE</scope>
    <source>
        <strain evidence="2">G11</strain>
    </source>
</reference>
<name>A0A9P6N4Q7_9BASI</name>
<evidence type="ECO:0000313" key="2">
    <source>
        <dbReference type="EMBL" id="KAG0138944.1"/>
    </source>
</evidence>
<dbReference type="AlphaFoldDB" id="A0A9P6N4Q7"/>
<proteinExistence type="predicted"/>
<keyword evidence="3" id="KW-1185">Reference proteome</keyword>
<protein>
    <submittedName>
        <fullName evidence="2">Uncharacterized protein</fullName>
    </submittedName>
</protein>
<feature type="compositionally biased region" description="Low complexity" evidence="1">
    <location>
        <begin position="1"/>
        <end position="21"/>
    </location>
</feature>
<feature type="non-terminal residue" evidence="2">
    <location>
        <position position="1"/>
    </location>
</feature>
<dbReference type="EMBL" id="MU168121">
    <property type="protein sequence ID" value="KAG0138944.1"/>
    <property type="molecule type" value="Genomic_DNA"/>
</dbReference>
<feature type="compositionally biased region" description="Polar residues" evidence="1">
    <location>
        <begin position="23"/>
        <end position="55"/>
    </location>
</feature>